<dbReference type="NCBIfam" id="TIGR02623">
    <property type="entry name" value="G1P_cyt_trans"/>
    <property type="match status" value="1"/>
</dbReference>
<dbReference type="GO" id="GO:0047343">
    <property type="term" value="F:glucose-1-phosphate cytidylyltransferase activity"/>
    <property type="evidence" value="ECO:0007669"/>
    <property type="project" value="UniProtKB-EC"/>
</dbReference>
<comment type="caution">
    <text evidence="2">The sequence shown here is derived from an EMBL/GenBank/DDBJ whole genome shotgun (WGS) entry which is preliminary data.</text>
</comment>
<sequence length="257" mass="29034">MKVVILAGGLGSRLAEETVIKPKPLVEIGDKPIIWHIMNIYAHHGLKDFIVCVGYKGYLLKEYFSNIVLHHNDFTVDLASNTIEYHNKAAPDWRVTLVDTGLTSMTGGRLRNIRQYLDPDEPFCMTYGDGVGDINITAEIEFHQQHGLKATMCTVVPPARFGAIHSDGYRVTEFREKPQSDGARINGGFFVLHPSVLDLIKDENTSWENEPLEALASSGQLAAFIHDGFWQPMDTLRERTLLEELWRSGKAPWKIWD</sequence>
<dbReference type="RefSeq" id="WP_273854905.1">
    <property type="nucleotide sequence ID" value="NZ_JAQRNC010000001.1"/>
</dbReference>
<evidence type="ECO:0000259" key="1">
    <source>
        <dbReference type="Pfam" id="PF00483"/>
    </source>
</evidence>
<feature type="domain" description="Nucleotidyl transferase" evidence="1">
    <location>
        <begin position="2"/>
        <end position="230"/>
    </location>
</feature>
<dbReference type="InterPro" id="IPR013446">
    <property type="entry name" value="G1P_cyt_trans-like"/>
</dbReference>
<organism evidence="2 3">
    <name type="scientific">Pectobacterium polonicum</name>
    <dbReference type="NCBI Taxonomy" id="2485124"/>
    <lineage>
        <taxon>Bacteria</taxon>
        <taxon>Pseudomonadati</taxon>
        <taxon>Pseudomonadota</taxon>
        <taxon>Gammaproteobacteria</taxon>
        <taxon>Enterobacterales</taxon>
        <taxon>Pectobacteriaceae</taxon>
        <taxon>Pectobacterium</taxon>
    </lineage>
</organism>
<dbReference type="Pfam" id="PF00483">
    <property type="entry name" value="NTP_transferase"/>
    <property type="match status" value="1"/>
</dbReference>
<dbReference type="SUPFAM" id="SSF53448">
    <property type="entry name" value="Nucleotide-diphospho-sugar transferases"/>
    <property type="match status" value="1"/>
</dbReference>
<dbReference type="PANTHER" id="PTHR47183">
    <property type="entry name" value="GLUCOSE-1-PHOSPHATE CYTIDYLYLTRANSFERASE-RELATED"/>
    <property type="match status" value="1"/>
</dbReference>
<protein>
    <submittedName>
        <fullName evidence="2">Glucose-1-phosphate cytidylyltransferase</fullName>
        <ecNumber evidence="2">2.7.7.33</ecNumber>
    </submittedName>
</protein>
<reference evidence="2 3" key="1">
    <citation type="submission" date="2024-06" db="EMBL/GenBank/DDBJ databases">
        <title>Pangenomics to understand the prophage dynamics in the radiating lineages of P. brasiliense.</title>
        <authorList>
            <person name="Pardeshi L.A."/>
            <person name="Van Duivenbode I."/>
            <person name="Jonkheer E.M."/>
            <person name="Pel M.J.C."/>
            <person name="Kupczok A."/>
            <person name="De Ridder D."/>
            <person name="Smit S."/>
            <person name="Van Der Lee T.J."/>
        </authorList>
    </citation>
    <scope>NUCLEOTIDE SEQUENCE [LARGE SCALE GENOMIC DNA]</scope>
    <source>
        <strain evidence="2 3">PD 8607</strain>
    </source>
</reference>
<dbReference type="Gene3D" id="3.90.550.10">
    <property type="entry name" value="Spore Coat Polysaccharide Biosynthesis Protein SpsA, Chain A"/>
    <property type="match status" value="1"/>
</dbReference>
<gene>
    <name evidence="2" type="primary">rfbF</name>
    <name evidence="2" type="ORF">ABRQ07_08690</name>
</gene>
<dbReference type="EMBL" id="JBEHEF010000005">
    <property type="protein sequence ID" value="MEQ9937689.1"/>
    <property type="molecule type" value="Genomic_DNA"/>
</dbReference>
<dbReference type="InterPro" id="IPR005835">
    <property type="entry name" value="NTP_transferase_dom"/>
</dbReference>
<dbReference type="PANTHER" id="PTHR47183:SF1">
    <property type="entry name" value="GLUCOSE-1-PHOSPHATE CYTIDYLYLTRANSFERASE"/>
    <property type="match status" value="1"/>
</dbReference>
<keyword evidence="3" id="KW-1185">Reference proteome</keyword>
<name>A0ABV1P953_9GAMM</name>
<dbReference type="EC" id="2.7.7.33" evidence="2"/>
<dbReference type="CDD" id="cd02524">
    <property type="entry name" value="G1P_cytidylyltransferase"/>
    <property type="match status" value="1"/>
</dbReference>
<proteinExistence type="predicted"/>
<accession>A0ABV1P953</accession>
<dbReference type="InterPro" id="IPR046981">
    <property type="entry name" value="G1P_cyt_trans"/>
</dbReference>
<dbReference type="Proteomes" id="UP001463408">
    <property type="component" value="Unassembled WGS sequence"/>
</dbReference>
<evidence type="ECO:0000313" key="2">
    <source>
        <dbReference type="EMBL" id="MEQ9937689.1"/>
    </source>
</evidence>
<evidence type="ECO:0000313" key="3">
    <source>
        <dbReference type="Proteomes" id="UP001463408"/>
    </source>
</evidence>
<keyword evidence="2" id="KW-0808">Transferase</keyword>
<keyword evidence="2" id="KW-0548">Nucleotidyltransferase</keyword>
<dbReference type="InterPro" id="IPR029044">
    <property type="entry name" value="Nucleotide-diphossugar_trans"/>
</dbReference>